<dbReference type="NCBIfam" id="TIGR03103">
    <property type="entry name" value="trio_acet_GNAT"/>
    <property type="match status" value="1"/>
</dbReference>
<dbReference type="STRING" id="1246637.MTBBW1_790006"/>
<dbReference type="PANTHER" id="PTHR21621">
    <property type="entry name" value="RIBOSOMAL PROTEIN S6 MODIFICATION PROTEIN"/>
    <property type="match status" value="1"/>
</dbReference>
<dbReference type="EC" id="6.3.2.29" evidence="4"/>
<evidence type="ECO:0000256" key="1">
    <source>
        <dbReference type="PROSITE-ProRule" id="PRU00409"/>
    </source>
</evidence>
<dbReference type="InterPro" id="IPR013651">
    <property type="entry name" value="ATP-grasp_RimK-type"/>
</dbReference>
<keyword evidence="1" id="KW-0547">Nucleotide-binding</keyword>
<proteinExistence type="predicted"/>
<dbReference type="Gene3D" id="3.30.470.20">
    <property type="entry name" value="ATP-grasp fold, B domain"/>
    <property type="match status" value="2"/>
</dbReference>
<dbReference type="RefSeq" id="WP_080802609.1">
    <property type="nucleotide sequence ID" value="NZ_LT828543.1"/>
</dbReference>
<dbReference type="InterPro" id="IPR000182">
    <property type="entry name" value="GNAT_dom"/>
</dbReference>
<feature type="domain" description="ATP-grasp" evidence="2">
    <location>
        <begin position="332"/>
        <end position="575"/>
    </location>
</feature>
<dbReference type="InterPro" id="IPR016181">
    <property type="entry name" value="Acyl_CoA_acyltransferase"/>
</dbReference>
<accession>A0A1W1HJR7</accession>
<dbReference type="EMBL" id="FWEV01000324">
    <property type="protein sequence ID" value="SLM32608.1"/>
    <property type="molecule type" value="Genomic_DNA"/>
</dbReference>
<dbReference type="GO" id="GO:0005737">
    <property type="term" value="C:cytoplasm"/>
    <property type="evidence" value="ECO:0007669"/>
    <property type="project" value="TreeGrafter"/>
</dbReference>
<dbReference type="GO" id="GO:0046872">
    <property type="term" value="F:metal ion binding"/>
    <property type="evidence" value="ECO:0007669"/>
    <property type="project" value="InterPro"/>
</dbReference>
<evidence type="ECO:0000313" key="4">
    <source>
        <dbReference type="EMBL" id="SLM32608.1"/>
    </source>
</evidence>
<dbReference type="GO" id="GO:0016747">
    <property type="term" value="F:acyltransferase activity, transferring groups other than amino-acyl groups"/>
    <property type="evidence" value="ECO:0007669"/>
    <property type="project" value="InterPro"/>
</dbReference>
<dbReference type="GO" id="GO:0018169">
    <property type="term" value="F:ribosomal S6-glutamic acid ligase activity"/>
    <property type="evidence" value="ECO:0007669"/>
    <property type="project" value="TreeGrafter"/>
</dbReference>
<name>A0A1W1HJR7_9BACT</name>
<dbReference type="InterPro" id="IPR011761">
    <property type="entry name" value="ATP-grasp"/>
</dbReference>
<dbReference type="PANTHER" id="PTHR21621:SF0">
    <property type="entry name" value="BETA-CITRYLGLUTAMATE SYNTHASE B-RELATED"/>
    <property type="match status" value="1"/>
</dbReference>
<gene>
    <name evidence="4" type="ORF">MTBBW1_790006</name>
</gene>
<evidence type="ECO:0000259" key="2">
    <source>
        <dbReference type="PROSITE" id="PS50975"/>
    </source>
</evidence>
<dbReference type="Pfam" id="PF08443">
    <property type="entry name" value="RimK"/>
    <property type="match status" value="2"/>
</dbReference>
<dbReference type="OrthoDB" id="9803907at2"/>
<sequence length="585" mass="66268">MKNARSKYRMEKNYGQSLRNWERIDTPETRCMKSNAWVEMGWGRLVFAHTFDSNQKIVEAMCSQGYDTRDIALYIIDPHVVMALAPDKLFLDPSHTFRMWSHDYRPSKNVSDLFSIRRLSTINEAEETNRIYSTCHMKGADPDFILDNRAEKKRTYLVAKTNSDNKIVGTVTGVDHVRAFDDPENGASLWSLAVDPQTDIPGIGISLVRHLLEHYFTKGRAFVDISVMHDNRNAIKLYEKLGFQRIPAFCIKRKNPINEHLFVPQSESNLNPYARIIVDEARKRGISTDILDEETALFNLTLGCKSITCRESLSEMTTAVAMTKCDNKRLTHDIVKKAGISLPRQCLHTNHEADLEFMQKVKRVVVKPVRGEQGEGISVDISEENELKKAIKEALKICSEVALEEYIEGDDLRIIVINQEVVAAAVRRPPAITGTGEHTIETLIQKYNRRRMAATHGESQIPMDSETLRCIKTKGYEYCDILPNGEVLVVRKTANLHTGGTIHDVTGRLSEHLRHVAVKAADALDIPVTGLDLIVKDVEGHEYVFIEANERPGLANHEPQPTAEKFIDFLFPETALSRDMTINKD</sequence>
<dbReference type="SUPFAM" id="SSF55729">
    <property type="entry name" value="Acyl-CoA N-acyltransferases (Nat)"/>
    <property type="match status" value="1"/>
</dbReference>
<dbReference type="PROSITE" id="PS50975">
    <property type="entry name" value="ATP_GRASP"/>
    <property type="match status" value="1"/>
</dbReference>
<dbReference type="Gene3D" id="3.40.630.30">
    <property type="match status" value="1"/>
</dbReference>
<reference evidence="4 5" key="1">
    <citation type="submission" date="2017-03" db="EMBL/GenBank/DDBJ databases">
        <authorList>
            <person name="Afonso C.L."/>
            <person name="Miller P.J."/>
            <person name="Scott M.A."/>
            <person name="Spackman E."/>
            <person name="Goraichik I."/>
            <person name="Dimitrov K.M."/>
            <person name="Suarez D.L."/>
            <person name="Swayne D.E."/>
        </authorList>
    </citation>
    <scope>NUCLEOTIDE SEQUENCE [LARGE SCALE GENOMIC DNA]</scope>
    <source>
        <strain evidence="4">PRJEB14757</strain>
    </source>
</reference>
<dbReference type="GO" id="GO:0009432">
    <property type="term" value="P:SOS response"/>
    <property type="evidence" value="ECO:0007669"/>
    <property type="project" value="TreeGrafter"/>
</dbReference>
<dbReference type="Gene3D" id="3.30.1490.20">
    <property type="entry name" value="ATP-grasp fold, A domain"/>
    <property type="match status" value="1"/>
</dbReference>
<dbReference type="InterPro" id="IPR017534">
    <property type="entry name" value="GNAT-acetyltransferase"/>
</dbReference>
<dbReference type="SUPFAM" id="SSF56059">
    <property type="entry name" value="Glutathione synthetase ATP-binding domain-like"/>
    <property type="match status" value="1"/>
</dbReference>
<keyword evidence="4" id="KW-0436">Ligase</keyword>
<dbReference type="GO" id="GO:0071160">
    <property type="term" value="F:cyanophycin synthetase activity (L-aspartate-adding)"/>
    <property type="evidence" value="ECO:0007669"/>
    <property type="project" value="UniProtKB-EC"/>
</dbReference>
<dbReference type="InterPro" id="IPR013815">
    <property type="entry name" value="ATP_grasp_subdomain_1"/>
</dbReference>
<keyword evidence="5" id="KW-1185">Reference proteome</keyword>
<organism evidence="4 5">
    <name type="scientific">Desulfamplus magnetovallimortis</name>
    <dbReference type="NCBI Taxonomy" id="1246637"/>
    <lineage>
        <taxon>Bacteria</taxon>
        <taxon>Pseudomonadati</taxon>
        <taxon>Thermodesulfobacteriota</taxon>
        <taxon>Desulfobacteria</taxon>
        <taxon>Desulfobacterales</taxon>
        <taxon>Desulfobacteraceae</taxon>
        <taxon>Desulfamplus</taxon>
    </lineage>
</organism>
<evidence type="ECO:0000259" key="3">
    <source>
        <dbReference type="PROSITE" id="PS51186"/>
    </source>
</evidence>
<keyword evidence="1" id="KW-0067">ATP-binding</keyword>
<dbReference type="GO" id="GO:0005524">
    <property type="term" value="F:ATP binding"/>
    <property type="evidence" value="ECO:0007669"/>
    <property type="project" value="UniProtKB-UniRule"/>
</dbReference>
<evidence type="ECO:0000313" key="5">
    <source>
        <dbReference type="Proteomes" id="UP000191931"/>
    </source>
</evidence>
<dbReference type="Pfam" id="PF00583">
    <property type="entry name" value="Acetyltransf_1"/>
    <property type="match status" value="1"/>
</dbReference>
<dbReference type="Proteomes" id="UP000191931">
    <property type="component" value="Unassembled WGS sequence"/>
</dbReference>
<dbReference type="AlphaFoldDB" id="A0A1W1HJR7"/>
<protein>
    <submittedName>
        <fullName evidence="4">Putative Cyanophycin synthase (L-aspartate-adding)</fullName>
        <ecNumber evidence="4">6.3.2.29</ecNumber>
    </submittedName>
</protein>
<feature type="domain" description="N-acetyltransferase" evidence="3">
    <location>
        <begin position="114"/>
        <end position="264"/>
    </location>
</feature>
<dbReference type="PROSITE" id="PS51186">
    <property type="entry name" value="GNAT"/>
    <property type="match status" value="1"/>
</dbReference>